<organism evidence="1">
    <name type="scientific">Kwoniella bestiolae CBS 10118</name>
    <dbReference type="NCBI Taxonomy" id="1296100"/>
    <lineage>
        <taxon>Eukaryota</taxon>
        <taxon>Fungi</taxon>
        <taxon>Dikarya</taxon>
        <taxon>Basidiomycota</taxon>
        <taxon>Agaricomycotina</taxon>
        <taxon>Tremellomycetes</taxon>
        <taxon>Tremellales</taxon>
        <taxon>Cryptococcaceae</taxon>
        <taxon>Kwoniella</taxon>
    </lineage>
</organism>
<gene>
    <name evidence="1" type="ORF">I302_04255</name>
    <name evidence="2" type="ORF">I302_100881</name>
</gene>
<reference evidence="1" key="1">
    <citation type="submission" date="2013-07" db="EMBL/GenBank/DDBJ databases">
        <title>The Genome Sequence of Cryptococcus bestiolae CBS10118.</title>
        <authorList>
            <consortium name="The Broad Institute Genome Sequencing Platform"/>
            <person name="Cuomo C."/>
            <person name="Litvintseva A."/>
            <person name="Chen Y."/>
            <person name="Heitman J."/>
            <person name="Sun S."/>
            <person name="Springer D."/>
            <person name="Dromer F."/>
            <person name="Young S.K."/>
            <person name="Zeng Q."/>
            <person name="Gargeya S."/>
            <person name="Fitzgerald M."/>
            <person name="Abouelleil A."/>
            <person name="Alvarado L."/>
            <person name="Berlin A.M."/>
            <person name="Chapman S.B."/>
            <person name="Dewar J."/>
            <person name="Goldberg J."/>
            <person name="Griggs A."/>
            <person name="Gujja S."/>
            <person name="Hansen M."/>
            <person name="Howarth C."/>
            <person name="Imamovic A."/>
            <person name="Larimer J."/>
            <person name="McCowan C."/>
            <person name="Murphy C."/>
            <person name="Pearson M."/>
            <person name="Priest M."/>
            <person name="Roberts A."/>
            <person name="Saif S."/>
            <person name="Shea T."/>
            <person name="Sykes S."/>
            <person name="Wortman J."/>
            <person name="Nusbaum C."/>
            <person name="Birren B."/>
        </authorList>
    </citation>
    <scope>NUCLEOTIDE SEQUENCE [LARGE SCALE GENOMIC DNA]</scope>
    <source>
        <strain evidence="1">CBS 10118</strain>
    </source>
</reference>
<dbReference type="GeneID" id="30208654"/>
<dbReference type="EMBL" id="CP144541">
    <property type="protein sequence ID" value="WVW78918.1"/>
    <property type="molecule type" value="Genomic_DNA"/>
</dbReference>
<name>A0A1B9G6B1_9TREE</name>
<reference evidence="2" key="2">
    <citation type="submission" date="2013-07" db="EMBL/GenBank/DDBJ databases">
        <authorList>
            <consortium name="The Broad Institute Genome Sequencing Platform"/>
            <person name="Cuomo C."/>
            <person name="Litvintseva A."/>
            <person name="Chen Y."/>
            <person name="Heitman J."/>
            <person name="Sun S."/>
            <person name="Springer D."/>
            <person name="Dromer F."/>
            <person name="Young S.K."/>
            <person name="Zeng Q."/>
            <person name="Gargeya S."/>
            <person name="Fitzgerald M."/>
            <person name="Abouelleil A."/>
            <person name="Alvarado L."/>
            <person name="Berlin A.M."/>
            <person name="Chapman S.B."/>
            <person name="Dewar J."/>
            <person name="Goldberg J."/>
            <person name="Griggs A."/>
            <person name="Gujja S."/>
            <person name="Hansen M."/>
            <person name="Howarth C."/>
            <person name="Imamovic A."/>
            <person name="Larimer J."/>
            <person name="McCowan C."/>
            <person name="Murphy C."/>
            <person name="Pearson M."/>
            <person name="Priest M."/>
            <person name="Roberts A."/>
            <person name="Saif S."/>
            <person name="Shea T."/>
            <person name="Sykes S."/>
            <person name="Wortman J."/>
            <person name="Nusbaum C."/>
            <person name="Birren B."/>
        </authorList>
    </citation>
    <scope>NUCLEOTIDE SEQUENCE</scope>
    <source>
        <strain evidence="2">CBS 10118</strain>
    </source>
</reference>
<keyword evidence="3" id="KW-1185">Reference proteome</keyword>
<accession>A0A1B9G6B1</accession>
<evidence type="ECO:0000313" key="3">
    <source>
        <dbReference type="Proteomes" id="UP000092730"/>
    </source>
</evidence>
<protein>
    <submittedName>
        <fullName evidence="1">Uncharacterized protein</fullName>
    </submittedName>
</protein>
<reference evidence="1" key="3">
    <citation type="submission" date="2014-01" db="EMBL/GenBank/DDBJ databases">
        <title>Evolution of pathogenesis and genome organization in the Tremellales.</title>
        <authorList>
            <person name="Cuomo C."/>
            <person name="Litvintseva A."/>
            <person name="Heitman J."/>
            <person name="Chen Y."/>
            <person name="Sun S."/>
            <person name="Springer D."/>
            <person name="Dromer F."/>
            <person name="Young S."/>
            <person name="Zeng Q."/>
            <person name="Chapman S."/>
            <person name="Gujja S."/>
            <person name="Saif S."/>
            <person name="Birren B."/>
        </authorList>
    </citation>
    <scope>NUCLEOTIDE SEQUENCE</scope>
    <source>
        <strain evidence="1">CBS 10118</strain>
    </source>
</reference>
<dbReference type="RefSeq" id="XP_019047639.1">
    <property type="nucleotide sequence ID" value="XM_019190891.1"/>
</dbReference>
<sequence>MVFPIETFESFFPPTRRFNPKSSTWYYWVSGGVDTLNYDPLHHISAVTWYGTKRHQDGSKCTNDRGDEYMRTANNVVWDEEKHGLNVNDPFGPTIIETLNEKYPYVFEAEWNQKYVSDRSVIGDISRFVVRENENASADVEAIRHGDLVFATQGDPTKSSSRFKCFKSKTKRSKNETITGVKILVSPKQVEGITYAQKRDRLMMFANEYLSLRDSNSNSNDGSYPTFKAAKALATRYPGCGVVKVWQSTLDEFEALEDIEDTL</sequence>
<dbReference type="EMBL" id="KI894020">
    <property type="protein sequence ID" value="OCF26569.1"/>
    <property type="molecule type" value="Genomic_DNA"/>
</dbReference>
<dbReference type="AlphaFoldDB" id="A0A1B9G6B1"/>
<evidence type="ECO:0000313" key="2">
    <source>
        <dbReference type="EMBL" id="WVW78918.1"/>
    </source>
</evidence>
<reference evidence="2" key="4">
    <citation type="submission" date="2024-02" db="EMBL/GenBank/DDBJ databases">
        <title>Comparative genomics of Cryptococcus and Kwoniella reveals pathogenesis evolution and contrasting modes of karyotype evolution via chromosome fusion or intercentromeric recombination.</title>
        <authorList>
            <person name="Coelho M.A."/>
            <person name="David-Palma M."/>
            <person name="Shea T."/>
            <person name="Bowers K."/>
            <person name="McGinley-Smith S."/>
            <person name="Mohammad A.W."/>
            <person name="Gnirke A."/>
            <person name="Yurkov A.M."/>
            <person name="Nowrousian M."/>
            <person name="Sun S."/>
            <person name="Cuomo C.A."/>
            <person name="Heitman J."/>
        </authorList>
    </citation>
    <scope>NUCLEOTIDE SEQUENCE</scope>
    <source>
        <strain evidence="2">CBS 10118</strain>
    </source>
</reference>
<dbReference type="KEGG" id="kbi:30208654"/>
<dbReference type="OrthoDB" id="2566568at2759"/>
<dbReference type="VEuPathDB" id="FungiDB:I302_04255"/>
<proteinExistence type="predicted"/>
<dbReference type="Proteomes" id="UP000092730">
    <property type="component" value="Chromosome 1"/>
</dbReference>
<evidence type="ECO:0000313" key="1">
    <source>
        <dbReference type="EMBL" id="OCF26569.1"/>
    </source>
</evidence>